<keyword evidence="1" id="KW-1133">Transmembrane helix</keyword>
<proteinExistence type="predicted"/>
<evidence type="ECO:0000313" key="3">
    <source>
        <dbReference type="Proteomes" id="UP000094527"/>
    </source>
</evidence>
<accession>A0A1D2N9J5</accession>
<evidence type="ECO:0000256" key="1">
    <source>
        <dbReference type="SAM" id="Phobius"/>
    </source>
</evidence>
<sequence>MNVILTIRTMVLSATIRYWPLEFFPPKSYGVYPKHYYSLFLLLALMFPPSPLKISLMLINLTSFCSSSQKKKLPLSTFSFPRHNFHVDV</sequence>
<gene>
    <name evidence="2" type="ORF">Ocin01_05008</name>
</gene>
<reference evidence="2 3" key="1">
    <citation type="journal article" date="2016" name="Genome Biol. Evol.">
        <title>Gene Family Evolution Reflects Adaptation to Soil Environmental Stressors in the Genome of the Collembolan Orchesella cincta.</title>
        <authorList>
            <person name="Faddeeva-Vakhrusheva A."/>
            <person name="Derks M.F."/>
            <person name="Anvar S.Y."/>
            <person name="Agamennone V."/>
            <person name="Suring W."/>
            <person name="Smit S."/>
            <person name="van Straalen N.M."/>
            <person name="Roelofs D."/>
        </authorList>
    </citation>
    <scope>NUCLEOTIDE SEQUENCE [LARGE SCALE GENOMIC DNA]</scope>
    <source>
        <tissue evidence="2">Mixed pool</tissue>
    </source>
</reference>
<keyword evidence="3" id="KW-1185">Reference proteome</keyword>
<organism evidence="2 3">
    <name type="scientific">Orchesella cincta</name>
    <name type="common">Springtail</name>
    <name type="synonym">Podura cincta</name>
    <dbReference type="NCBI Taxonomy" id="48709"/>
    <lineage>
        <taxon>Eukaryota</taxon>
        <taxon>Metazoa</taxon>
        <taxon>Ecdysozoa</taxon>
        <taxon>Arthropoda</taxon>
        <taxon>Hexapoda</taxon>
        <taxon>Collembola</taxon>
        <taxon>Entomobryomorpha</taxon>
        <taxon>Entomobryoidea</taxon>
        <taxon>Orchesellidae</taxon>
        <taxon>Orchesellinae</taxon>
        <taxon>Orchesella</taxon>
    </lineage>
</organism>
<comment type="caution">
    <text evidence="2">The sequence shown here is derived from an EMBL/GenBank/DDBJ whole genome shotgun (WGS) entry which is preliminary data.</text>
</comment>
<feature type="transmembrane region" description="Helical" evidence="1">
    <location>
        <begin position="36"/>
        <end position="61"/>
    </location>
</feature>
<keyword evidence="1" id="KW-0812">Transmembrane</keyword>
<keyword evidence="1" id="KW-0472">Membrane</keyword>
<dbReference type="EMBL" id="LJIJ01000144">
    <property type="protein sequence ID" value="ODN01666.1"/>
    <property type="molecule type" value="Genomic_DNA"/>
</dbReference>
<dbReference type="AlphaFoldDB" id="A0A1D2N9J5"/>
<evidence type="ECO:0000313" key="2">
    <source>
        <dbReference type="EMBL" id="ODN01666.1"/>
    </source>
</evidence>
<name>A0A1D2N9J5_ORCCI</name>
<dbReference type="Proteomes" id="UP000094527">
    <property type="component" value="Unassembled WGS sequence"/>
</dbReference>
<protein>
    <submittedName>
        <fullName evidence="2">Uncharacterized protein</fullName>
    </submittedName>
</protein>